<comment type="caution">
    <text evidence="1">The sequence shown here is derived from an EMBL/GenBank/DDBJ whole genome shotgun (WGS) entry which is preliminary data.</text>
</comment>
<proteinExistence type="predicted"/>
<sequence>FQVFPRRIYHRFMVIIIHLHELVVDSSQSKTTFSLQGQAWSAVQVFNEGYVMGGCYQLPLYAGDPPEVVVNSLRTDSCVNVLASFRRRKMIKYLEGSSIFVRLADARRMEELPAPKVKARQDYLPREKLDKYLNTNPSSSLSSLVPRGMTEDELTAEFTRKFESVGVSVIFL</sequence>
<reference evidence="1 2" key="1">
    <citation type="submission" date="2022-05" db="EMBL/GenBank/DDBJ databases">
        <authorList>
            <consortium name="Genoscope - CEA"/>
            <person name="William W."/>
        </authorList>
    </citation>
    <scope>NUCLEOTIDE SEQUENCE [LARGE SCALE GENOMIC DNA]</scope>
</reference>
<feature type="non-terminal residue" evidence="1">
    <location>
        <position position="172"/>
    </location>
</feature>
<evidence type="ECO:0000313" key="2">
    <source>
        <dbReference type="Proteomes" id="UP001159427"/>
    </source>
</evidence>
<keyword evidence="2" id="KW-1185">Reference proteome</keyword>
<feature type="non-terminal residue" evidence="1">
    <location>
        <position position="1"/>
    </location>
</feature>
<dbReference type="EMBL" id="CALNXI010003095">
    <property type="protein sequence ID" value="CAH3192141.1"/>
    <property type="molecule type" value="Genomic_DNA"/>
</dbReference>
<name>A0ABN8SN96_9CNID</name>
<evidence type="ECO:0000313" key="1">
    <source>
        <dbReference type="EMBL" id="CAH3192141.1"/>
    </source>
</evidence>
<protein>
    <submittedName>
        <fullName evidence="1">Uncharacterized protein</fullName>
    </submittedName>
</protein>
<dbReference type="Proteomes" id="UP001159427">
    <property type="component" value="Unassembled WGS sequence"/>
</dbReference>
<organism evidence="1 2">
    <name type="scientific">Porites evermanni</name>
    <dbReference type="NCBI Taxonomy" id="104178"/>
    <lineage>
        <taxon>Eukaryota</taxon>
        <taxon>Metazoa</taxon>
        <taxon>Cnidaria</taxon>
        <taxon>Anthozoa</taxon>
        <taxon>Hexacorallia</taxon>
        <taxon>Scleractinia</taxon>
        <taxon>Fungiina</taxon>
        <taxon>Poritidae</taxon>
        <taxon>Porites</taxon>
    </lineage>
</organism>
<accession>A0ABN8SN96</accession>
<gene>
    <name evidence="1" type="ORF">PEVE_00023304</name>
</gene>